<feature type="region of interest" description="Disordered" evidence="5">
    <location>
        <begin position="1"/>
        <end position="28"/>
    </location>
</feature>
<dbReference type="PANTHER" id="PTHR47356:SF2">
    <property type="entry name" value="FAD-BINDING DOMAIN-CONTAINING PROTEIN-RELATED"/>
    <property type="match status" value="1"/>
</dbReference>
<dbReference type="Pfam" id="PF01494">
    <property type="entry name" value="FAD_binding_3"/>
    <property type="match status" value="2"/>
</dbReference>
<dbReference type="AlphaFoldDB" id="A0A9P5SRZ9"/>
<feature type="domain" description="FAD-binding" evidence="6">
    <location>
        <begin position="48"/>
        <end position="231"/>
    </location>
</feature>
<dbReference type="PRINTS" id="PR00420">
    <property type="entry name" value="RNGMNOXGNASE"/>
</dbReference>
<dbReference type="Gene3D" id="3.50.50.60">
    <property type="entry name" value="FAD/NAD(P)-binding domain"/>
    <property type="match status" value="1"/>
</dbReference>
<accession>A0A9P5SRZ9</accession>
<feature type="domain" description="FAD-binding" evidence="6">
    <location>
        <begin position="336"/>
        <end position="419"/>
    </location>
</feature>
<sequence>MPHSFKSKSSNTSFSRPSNATTTSFSTPTDSYSATFPYSNHVQEPPKFKVLIVGAGIGGLMLGYCLERCGIEYVILEKMGYLQVPKSTIQLTANTLLAIEQMGLLPEVMRIAKPVSCVTLRKHNMAVVGKLDTLYCKERYGYHSLVVKRTEFCDILIKRMGSHRIQWNRKVLEVVNGNAGVQCRCANNHVEQGDIIVGADGAHSAVRQNLYRSLHGKNFLPKSDTEDLKFTQNAVMGMTNPLDLDVYPAVGARFTECHIIIGKESPYTMWINSTAGNRINWCVTGPLLTPDKTTQNFKVSEFGPEAVEAVCDLIHDLKIPFGGTLGDLIAKTPKDCITKVLVEEKHYKTWHYGRTVLIGEAVHKFASFSGQGAEQAIMDAICLVNLLNAQKTYGLHEITKVFEAYQEERSPVTKAAVQVSGQVANLLNSQGFSSEFKRKVVFNLPNWVRTSSVDKMQVRPMLDFLPKIEDRGTRSIKSAYSIRSF</sequence>
<reference evidence="7" key="1">
    <citation type="journal article" date="2020" name="Fungal Divers.">
        <title>Resolving the Mortierellaceae phylogeny through synthesis of multi-gene phylogenetics and phylogenomics.</title>
        <authorList>
            <person name="Vandepol N."/>
            <person name="Liber J."/>
            <person name="Desiro A."/>
            <person name="Na H."/>
            <person name="Kennedy M."/>
            <person name="Barry K."/>
            <person name="Grigoriev I.V."/>
            <person name="Miller A.N."/>
            <person name="O'Donnell K."/>
            <person name="Stajich J.E."/>
            <person name="Bonito G."/>
        </authorList>
    </citation>
    <scope>NUCLEOTIDE SEQUENCE</scope>
    <source>
        <strain evidence="7">NVP1</strain>
    </source>
</reference>
<dbReference type="PANTHER" id="PTHR47356">
    <property type="entry name" value="FAD-DEPENDENT MONOOXYGENASE ASQG-RELATED"/>
    <property type="match status" value="1"/>
</dbReference>
<dbReference type="InterPro" id="IPR036188">
    <property type="entry name" value="FAD/NAD-bd_sf"/>
</dbReference>
<dbReference type="InterPro" id="IPR050562">
    <property type="entry name" value="FAD_mOase_fung"/>
</dbReference>
<protein>
    <recommendedName>
        <fullName evidence="6">FAD-binding domain-containing protein</fullName>
    </recommendedName>
</protein>
<evidence type="ECO:0000313" key="8">
    <source>
        <dbReference type="Proteomes" id="UP000696485"/>
    </source>
</evidence>
<dbReference type="EMBL" id="JAAAUY010000039">
    <property type="protein sequence ID" value="KAF9337018.1"/>
    <property type="molecule type" value="Genomic_DNA"/>
</dbReference>
<proteinExistence type="inferred from homology"/>
<dbReference type="Proteomes" id="UP000696485">
    <property type="component" value="Unassembled WGS sequence"/>
</dbReference>
<evidence type="ECO:0000313" key="7">
    <source>
        <dbReference type="EMBL" id="KAF9337018.1"/>
    </source>
</evidence>
<keyword evidence="4" id="KW-0560">Oxidoreductase</keyword>
<dbReference type="InterPro" id="IPR002938">
    <property type="entry name" value="FAD-bd"/>
</dbReference>
<keyword evidence="3" id="KW-0274">FAD</keyword>
<evidence type="ECO:0000256" key="1">
    <source>
        <dbReference type="ARBA" id="ARBA00007992"/>
    </source>
</evidence>
<evidence type="ECO:0000256" key="2">
    <source>
        <dbReference type="ARBA" id="ARBA00022630"/>
    </source>
</evidence>
<gene>
    <name evidence="7" type="ORF">BG006_006492</name>
</gene>
<evidence type="ECO:0000259" key="6">
    <source>
        <dbReference type="Pfam" id="PF01494"/>
    </source>
</evidence>
<evidence type="ECO:0000256" key="4">
    <source>
        <dbReference type="ARBA" id="ARBA00023002"/>
    </source>
</evidence>
<feature type="compositionally biased region" description="Low complexity" evidence="5">
    <location>
        <begin position="7"/>
        <end position="19"/>
    </location>
</feature>
<dbReference type="GO" id="GO:0071949">
    <property type="term" value="F:FAD binding"/>
    <property type="evidence" value="ECO:0007669"/>
    <property type="project" value="InterPro"/>
</dbReference>
<dbReference type="SUPFAM" id="SSF51905">
    <property type="entry name" value="FAD/NAD(P)-binding domain"/>
    <property type="match status" value="1"/>
</dbReference>
<organism evidence="7 8">
    <name type="scientific">Podila minutissima</name>
    <dbReference type="NCBI Taxonomy" id="64525"/>
    <lineage>
        <taxon>Eukaryota</taxon>
        <taxon>Fungi</taxon>
        <taxon>Fungi incertae sedis</taxon>
        <taxon>Mucoromycota</taxon>
        <taxon>Mortierellomycotina</taxon>
        <taxon>Mortierellomycetes</taxon>
        <taxon>Mortierellales</taxon>
        <taxon>Mortierellaceae</taxon>
        <taxon>Podila</taxon>
    </lineage>
</organism>
<evidence type="ECO:0000256" key="5">
    <source>
        <dbReference type="SAM" id="MobiDB-lite"/>
    </source>
</evidence>
<evidence type="ECO:0000256" key="3">
    <source>
        <dbReference type="ARBA" id="ARBA00022827"/>
    </source>
</evidence>
<name>A0A9P5SRZ9_9FUNG</name>
<dbReference type="GO" id="GO:0004497">
    <property type="term" value="F:monooxygenase activity"/>
    <property type="evidence" value="ECO:0007669"/>
    <property type="project" value="InterPro"/>
</dbReference>
<comment type="caution">
    <text evidence="7">The sequence shown here is derived from an EMBL/GenBank/DDBJ whole genome shotgun (WGS) entry which is preliminary data.</text>
</comment>
<comment type="similarity">
    <text evidence="1">Belongs to the paxM FAD-dependent monooxygenase family.</text>
</comment>
<keyword evidence="2" id="KW-0285">Flavoprotein</keyword>
<keyword evidence="8" id="KW-1185">Reference proteome</keyword>